<keyword evidence="1" id="KW-1133">Transmembrane helix</keyword>
<reference evidence="2 3" key="1">
    <citation type="journal article" date="2014" name="Antonie Van Leeuwenhoek">
        <title>Hyphomonas beringensis sp. nov. and Hyphomonas chukchiensis sp. nov., isolated from surface seawater of the Bering Sea and Chukchi Sea.</title>
        <authorList>
            <person name="Li C."/>
            <person name="Lai Q."/>
            <person name="Li G."/>
            <person name="Dong C."/>
            <person name="Wang J."/>
            <person name="Liao Y."/>
            <person name="Shao Z."/>
        </authorList>
    </citation>
    <scope>NUCLEOTIDE SEQUENCE [LARGE SCALE GENOMIC DNA]</scope>
    <source>
        <strain evidence="2 3">MHS-2</strain>
    </source>
</reference>
<comment type="caution">
    <text evidence="2">The sequence shown here is derived from an EMBL/GenBank/DDBJ whole genome shotgun (WGS) entry which is preliminary data.</text>
</comment>
<name>A0A059FFU7_9PROT</name>
<dbReference type="RefSeq" id="WP_035618302.1">
    <property type="nucleotide sequence ID" value="NZ_ARYK01000008.1"/>
</dbReference>
<dbReference type="InterPro" id="IPR018681">
    <property type="entry name" value="DUF2165_transmembrane"/>
</dbReference>
<organism evidence="2 3">
    <name type="scientific">Hyphomonas johnsonii MHS-2</name>
    <dbReference type="NCBI Taxonomy" id="1280950"/>
    <lineage>
        <taxon>Bacteria</taxon>
        <taxon>Pseudomonadati</taxon>
        <taxon>Pseudomonadota</taxon>
        <taxon>Alphaproteobacteria</taxon>
        <taxon>Hyphomonadales</taxon>
        <taxon>Hyphomonadaceae</taxon>
        <taxon>Hyphomonas</taxon>
    </lineage>
</organism>
<evidence type="ECO:0000313" key="3">
    <source>
        <dbReference type="Proteomes" id="UP000025171"/>
    </source>
</evidence>
<dbReference type="eggNOG" id="COG5472">
    <property type="taxonomic scope" value="Bacteria"/>
</dbReference>
<dbReference type="OrthoDB" id="7618855at2"/>
<evidence type="ECO:0008006" key="4">
    <source>
        <dbReference type="Google" id="ProtNLM"/>
    </source>
</evidence>
<gene>
    <name evidence="2" type="ORF">HJO_14677</name>
</gene>
<sequence>MLRIVKILLVLSVAAWALVAVVGNIVDWGGTTGAVAATTSMSTFDAVPASSRATSNPAVIFLGASFIVLLKLATGLLCLGGAWRMWTARGDDAAIFEKAKSLALTGCGVAMFMLFAGWIVIAETWFELWRSPALLDPALGSAFRYGGFIGVIALFVGMREEQGT</sequence>
<keyword evidence="1" id="KW-0812">Transmembrane</keyword>
<dbReference type="PATRIC" id="fig|1280950.3.peg.2947"/>
<dbReference type="AlphaFoldDB" id="A0A059FFU7"/>
<keyword evidence="1" id="KW-0472">Membrane</keyword>
<feature type="transmembrane region" description="Helical" evidence="1">
    <location>
        <begin position="142"/>
        <end position="158"/>
    </location>
</feature>
<evidence type="ECO:0000313" key="2">
    <source>
        <dbReference type="EMBL" id="KCZ89472.1"/>
    </source>
</evidence>
<accession>A0A059FFU7</accession>
<dbReference type="EMBL" id="ARYK01000008">
    <property type="protein sequence ID" value="KCZ89472.1"/>
    <property type="molecule type" value="Genomic_DNA"/>
</dbReference>
<feature type="transmembrane region" description="Helical" evidence="1">
    <location>
        <begin position="60"/>
        <end position="82"/>
    </location>
</feature>
<protein>
    <recommendedName>
        <fullName evidence="4">Small integral membrane protein</fullName>
    </recommendedName>
</protein>
<keyword evidence="3" id="KW-1185">Reference proteome</keyword>
<dbReference type="Pfam" id="PF09933">
    <property type="entry name" value="DUF2165"/>
    <property type="match status" value="1"/>
</dbReference>
<dbReference type="Proteomes" id="UP000025171">
    <property type="component" value="Unassembled WGS sequence"/>
</dbReference>
<evidence type="ECO:0000256" key="1">
    <source>
        <dbReference type="SAM" id="Phobius"/>
    </source>
</evidence>
<feature type="transmembrane region" description="Helical" evidence="1">
    <location>
        <begin position="102"/>
        <end position="122"/>
    </location>
</feature>
<proteinExistence type="predicted"/>